<reference evidence="1 2" key="1">
    <citation type="submission" date="2023-09" db="EMBL/GenBank/DDBJ databases">
        <authorList>
            <person name="Wang M."/>
        </authorList>
    </citation>
    <scope>NUCLEOTIDE SEQUENCE [LARGE SCALE GENOMIC DNA]</scope>
    <source>
        <strain evidence="1">GT-2023</strain>
        <tissue evidence="1">Liver</tissue>
    </source>
</reference>
<accession>A0ABR3NBA5</accession>
<comment type="caution">
    <text evidence="1">The sequence shown here is derived from an EMBL/GenBank/DDBJ whole genome shotgun (WGS) entry which is preliminary data.</text>
</comment>
<sequence>MARIDLQFSVLNEKYTRTYTSLNVLGTASEDSYAIGPGVFRLTCAVQASHLAVHSSSPVSSERQKRRCPP</sequence>
<organism evidence="1 2">
    <name type="scientific">Cirrhinus molitorella</name>
    <name type="common">mud carp</name>
    <dbReference type="NCBI Taxonomy" id="172907"/>
    <lineage>
        <taxon>Eukaryota</taxon>
        <taxon>Metazoa</taxon>
        <taxon>Chordata</taxon>
        <taxon>Craniata</taxon>
        <taxon>Vertebrata</taxon>
        <taxon>Euteleostomi</taxon>
        <taxon>Actinopterygii</taxon>
        <taxon>Neopterygii</taxon>
        <taxon>Teleostei</taxon>
        <taxon>Ostariophysi</taxon>
        <taxon>Cypriniformes</taxon>
        <taxon>Cyprinidae</taxon>
        <taxon>Labeoninae</taxon>
        <taxon>Labeonini</taxon>
        <taxon>Cirrhinus</taxon>
    </lineage>
</organism>
<evidence type="ECO:0000313" key="2">
    <source>
        <dbReference type="Proteomes" id="UP001558613"/>
    </source>
</evidence>
<protein>
    <submittedName>
        <fullName evidence="1">Uncharacterized protein</fullName>
    </submittedName>
</protein>
<proteinExistence type="predicted"/>
<gene>
    <name evidence="1" type="ORF">QQF64_027043</name>
</gene>
<name>A0ABR3NBA5_9TELE</name>
<keyword evidence="2" id="KW-1185">Reference proteome</keyword>
<dbReference type="EMBL" id="JAYMGO010000005">
    <property type="protein sequence ID" value="KAL1274229.1"/>
    <property type="molecule type" value="Genomic_DNA"/>
</dbReference>
<dbReference type="Proteomes" id="UP001558613">
    <property type="component" value="Unassembled WGS sequence"/>
</dbReference>
<evidence type="ECO:0000313" key="1">
    <source>
        <dbReference type="EMBL" id="KAL1274229.1"/>
    </source>
</evidence>